<comment type="caution">
    <text evidence="1">The sequence shown here is derived from an EMBL/GenBank/DDBJ whole genome shotgun (WGS) entry which is preliminary data.</text>
</comment>
<name>A0ACC0HSY0_9ERIC</name>
<sequence>MECLLRWETGQERFRTLTSSYYRGGKGITTVSLSTFPVFSFCSVPHHLRWNHLARTSAYGLSKCAAVYVCHFRSDLHMILAHLRVLTFELTLLEEIKKPPVLGEIK</sequence>
<evidence type="ECO:0000313" key="2">
    <source>
        <dbReference type="Proteomes" id="UP001060215"/>
    </source>
</evidence>
<gene>
    <name evidence="1" type="ORF">LOK49_LG05G02577</name>
</gene>
<reference evidence="1 2" key="1">
    <citation type="journal article" date="2022" name="Plant J.">
        <title>Chromosome-level genome of Camellia lanceoleosa provides a valuable resource for understanding genome evolution and self-incompatibility.</title>
        <authorList>
            <person name="Gong W."/>
            <person name="Xiao S."/>
            <person name="Wang L."/>
            <person name="Liao Z."/>
            <person name="Chang Y."/>
            <person name="Mo W."/>
            <person name="Hu G."/>
            <person name="Li W."/>
            <person name="Zhao G."/>
            <person name="Zhu H."/>
            <person name="Hu X."/>
            <person name="Ji K."/>
            <person name="Xiang X."/>
            <person name="Song Q."/>
            <person name="Yuan D."/>
            <person name="Jin S."/>
            <person name="Zhang L."/>
        </authorList>
    </citation>
    <scope>NUCLEOTIDE SEQUENCE [LARGE SCALE GENOMIC DNA]</scope>
    <source>
        <strain evidence="1">SQ_2022a</strain>
    </source>
</reference>
<evidence type="ECO:0000313" key="1">
    <source>
        <dbReference type="EMBL" id="KAI8016043.1"/>
    </source>
</evidence>
<protein>
    <submittedName>
        <fullName evidence="1">Ras-related protein Rab-1</fullName>
    </submittedName>
</protein>
<keyword evidence="2" id="KW-1185">Reference proteome</keyword>
<organism evidence="1 2">
    <name type="scientific">Camellia lanceoleosa</name>
    <dbReference type="NCBI Taxonomy" id="1840588"/>
    <lineage>
        <taxon>Eukaryota</taxon>
        <taxon>Viridiplantae</taxon>
        <taxon>Streptophyta</taxon>
        <taxon>Embryophyta</taxon>
        <taxon>Tracheophyta</taxon>
        <taxon>Spermatophyta</taxon>
        <taxon>Magnoliopsida</taxon>
        <taxon>eudicotyledons</taxon>
        <taxon>Gunneridae</taxon>
        <taxon>Pentapetalae</taxon>
        <taxon>asterids</taxon>
        <taxon>Ericales</taxon>
        <taxon>Theaceae</taxon>
        <taxon>Camellia</taxon>
    </lineage>
</organism>
<dbReference type="EMBL" id="CM045761">
    <property type="protein sequence ID" value="KAI8016043.1"/>
    <property type="molecule type" value="Genomic_DNA"/>
</dbReference>
<accession>A0ACC0HSY0</accession>
<proteinExistence type="predicted"/>
<dbReference type="Proteomes" id="UP001060215">
    <property type="component" value="Chromosome 4"/>
</dbReference>